<dbReference type="EMBL" id="BFBB01000008">
    <property type="protein sequence ID" value="GBF51567.1"/>
    <property type="molecule type" value="Genomic_DNA"/>
</dbReference>
<dbReference type="Pfam" id="PF02566">
    <property type="entry name" value="OsmC"/>
    <property type="match status" value="1"/>
</dbReference>
<dbReference type="Proteomes" id="UP000245133">
    <property type="component" value="Unassembled WGS sequence"/>
</dbReference>
<dbReference type="AlphaFoldDB" id="A0A2P2E3V3"/>
<dbReference type="Gene3D" id="3.30.300.20">
    <property type="match status" value="1"/>
</dbReference>
<evidence type="ECO:0000313" key="2">
    <source>
        <dbReference type="Proteomes" id="UP000245133"/>
    </source>
</evidence>
<protein>
    <submittedName>
        <fullName evidence="1">OsmC-like protein</fullName>
    </submittedName>
</protein>
<comment type="caution">
    <text evidence="1">The sequence shown here is derived from an EMBL/GenBank/DDBJ whole genome shotgun (WGS) entry which is preliminary data.</text>
</comment>
<sequence length="137" mass="15030">MGMANLIPNDVVAIIREAQYRTDITLGDHSLIADEPTDQNGSNLGPTPYQLLAASLAACTSITLRMYADRKKLPLTSVEVHVNLEKPAADQTKFVRNIQLIGELKPEEKERLLQVANACPIHKILSGKIEIQSALTE</sequence>
<proteinExistence type="predicted"/>
<dbReference type="InterPro" id="IPR036102">
    <property type="entry name" value="OsmC/Ohrsf"/>
</dbReference>
<dbReference type="PANTHER" id="PTHR39624:SF2">
    <property type="entry name" value="OSMC-LIKE PROTEIN"/>
    <property type="match status" value="1"/>
</dbReference>
<name>A0A2P2E3V3_9LEPT</name>
<accession>A0A2P2E3V3</accession>
<dbReference type="InterPro" id="IPR015946">
    <property type="entry name" value="KH_dom-like_a/b"/>
</dbReference>
<evidence type="ECO:0000313" key="1">
    <source>
        <dbReference type="EMBL" id="GBF51567.1"/>
    </source>
</evidence>
<reference evidence="1 2" key="1">
    <citation type="submission" date="2018-02" db="EMBL/GenBank/DDBJ databases">
        <title>Novel Leptospira species isolated from soil and water in Japan.</title>
        <authorList>
            <person name="Nakao R."/>
            <person name="Masuzawa T."/>
        </authorList>
    </citation>
    <scope>NUCLEOTIDE SEQUENCE [LARGE SCALE GENOMIC DNA]</scope>
    <source>
        <strain evidence="1 2">YH101</strain>
    </source>
</reference>
<dbReference type="PANTHER" id="PTHR39624">
    <property type="entry name" value="PROTEIN INVOLVED IN RIMO-MEDIATED BETA-METHYLTHIOLATION OF RIBOSOMAL PROTEIN S12 YCAO"/>
    <property type="match status" value="1"/>
</dbReference>
<keyword evidence="2" id="KW-1185">Reference proteome</keyword>
<dbReference type="InterPro" id="IPR003718">
    <property type="entry name" value="OsmC/Ohr_fam"/>
</dbReference>
<organism evidence="1 2">
    <name type="scientific">Leptospira ryugenii</name>
    <dbReference type="NCBI Taxonomy" id="1917863"/>
    <lineage>
        <taxon>Bacteria</taxon>
        <taxon>Pseudomonadati</taxon>
        <taxon>Spirochaetota</taxon>
        <taxon>Spirochaetia</taxon>
        <taxon>Leptospirales</taxon>
        <taxon>Leptospiraceae</taxon>
        <taxon>Leptospira</taxon>
    </lineage>
</organism>
<gene>
    <name evidence="1" type="ORF">LPTSP4_31050</name>
</gene>
<dbReference type="SUPFAM" id="SSF82784">
    <property type="entry name" value="OsmC-like"/>
    <property type="match status" value="1"/>
</dbReference>